<keyword evidence="2" id="KW-0472">Membrane</keyword>
<keyword evidence="2" id="KW-0812">Transmembrane</keyword>
<feature type="transmembrane region" description="Helical" evidence="2">
    <location>
        <begin position="80"/>
        <end position="99"/>
    </location>
</feature>
<feature type="transmembrane region" description="Helical" evidence="2">
    <location>
        <begin position="9"/>
        <end position="32"/>
    </location>
</feature>
<dbReference type="Proteomes" id="UP000811492">
    <property type="component" value="Unassembled WGS sequence"/>
</dbReference>
<evidence type="ECO:0000256" key="2">
    <source>
        <dbReference type="SAM" id="Phobius"/>
    </source>
</evidence>
<dbReference type="InterPro" id="IPR050882">
    <property type="entry name" value="Prepilin_peptidase/N-MTase"/>
</dbReference>
<reference evidence="4 5" key="1">
    <citation type="submission" date="2021-02" db="EMBL/GenBank/DDBJ databases">
        <title>Draft genome and description of Leucobacter sp nov strain Marseille-Q4368.</title>
        <authorList>
            <person name="Boxberger M."/>
            <person name="La Scola B."/>
        </authorList>
    </citation>
    <scope>NUCLEOTIDE SEQUENCE [LARGE SCALE GENOMIC DNA]</scope>
    <source>
        <strain evidence="4 5">Marseille-Q4368</strain>
    </source>
</reference>
<feature type="transmembrane region" description="Helical" evidence="2">
    <location>
        <begin position="119"/>
        <end position="147"/>
    </location>
</feature>
<accession>A0ABS5M0V9</accession>
<organism evidence="4 5">
    <name type="scientific">Leucobacter manosquensis</name>
    <dbReference type="NCBI Taxonomy" id="2810611"/>
    <lineage>
        <taxon>Bacteria</taxon>
        <taxon>Bacillati</taxon>
        <taxon>Actinomycetota</taxon>
        <taxon>Actinomycetes</taxon>
        <taxon>Micrococcales</taxon>
        <taxon>Microbacteriaceae</taxon>
        <taxon>Leucobacter</taxon>
    </lineage>
</organism>
<gene>
    <name evidence="4" type="ORF">JSQ98_01195</name>
</gene>
<dbReference type="Gene3D" id="1.20.120.1220">
    <property type="match status" value="1"/>
</dbReference>
<name>A0ABS5M0V9_9MICO</name>
<dbReference type="Pfam" id="PF01478">
    <property type="entry name" value="Peptidase_A24"/>
    <property type="match status" value="1"/>
</dbReference>
<proteinExistence type="inferred from homology"/>
<dbReference type="RefSeq" id="WP_211648003.1">
    <property type="nucleotide sequence ID" value="NZ_JAFEVO010000001.1"/>
</dbReference>
<dbReference type="PANTHER" id="PTHR30487:SF0">
    <property type="entry name" value="PREPILIN LEADER PEPTIDASE_N-METHYLTRANSFERASE-RELATED"/>
    <property type="match status" value="1"/>
</dbReference>
<evidence type="ECO:0000256" key="1">
    <source>
        <dbReference type="ARBA" id="ARBA00005801"/>
    </source>
</evidence>
<protein>
    <submittedName>
        <fullName evidence="4">Prepilin peptidase</fullName>
    </submittedName>
</protein>
<dbReference type="PANTHER" id="PTHR30487">
    <property type="entry name" value="TYPE 4 PREPILIN-LIKE PROTEINS LEADER PEPTIDE-PROCESSING ENZYME"/>
    <property type="match status" value="1"/>
</dbReference>
<evidence type="ECO:0000313" key="5">
    <source>
        <dbReference type="Proteomes" id="UP000811492"/>
    </source>
</evidence>
<dbReference type="InterPro" id="IPR000045">
    <property type="entry name" value="Prepilin_IV_endopep_pep"/>
</dbReference>
<evidence type="ECO:0000313" key="4">
    <source>
        <dbReference type="EMBL" id="MBS3180831.1"/>
    </source>
</evidence>
<sequence length="180" mass="18409">MSGAATHSVLASASAIAGLALFAAWSILLTVIDIRERRLPNRLLVLASGTTIPLLLASAVVHGFHRGGPSAIASDAADRLIWDTVLVAAAFGAVFAALWRWSPQGIGGGDVKLSPLVGAAVGFTGGWTAATLTVVGAFAAAAIWSIVRRPRRRPGALEKASAVPFAPCLFASAWATIACI</sequence>
<dbReference type="EMBL" id="JAFEVO010000001">
    <property type="protein sequence ID" value="MBS3180831.1"/>
    <property type="molecule type" value="Genomic_DNA"/>
</dbReference>
<comment type="similarity">
    <text evidence="1">Belongs to the peptidase A24 family.</text>
</comment>
<feature type="domain" description="Prepilin type IV endopeptidase peptidase" evidence="3">
    <location>
        <begin position="21"/>
        <end position="146"/>
    </location>
</feature>
<feature type="transmembrane region" description="Helical" evidence="2">
    <location>
        <begin position="44"/>
        <end position="64"/>
    </location>
</feature>
<keyword evidence="5" id="KW-1185">Reference proteome</keyword>
<evidence type="ECO:0000259" key="3">
    <source>
        <dbReference type="Pfam" id="PF01478"/>
    </source>
</evidence>
<keyword evidence="2" id="KW-1133">Transmembrane helix</keyword>
<comment type="caution">
    <text evidence="4">The sequence shown here is derived from an EMBL/GenBank/DDBJ whole genome shotgun (WGS) entry which is preliminary data.</text>
</comment>